<dbReference type="InterPro" id="IPR050951">
    <property type="entry name" value="Retrovirus_Pol_polyprotein"/>
</dbReference>
<organism evidence="2 3">
    <name type="scientific">Daphnia galeata</name>
    <dbReference type="NCBI Taxonomy" id="27404"/>
    <lineage>
        <taxon>Eukaryota</taxon>
        <taxon>Metazoa</taxon>
        <taxon>Ecdysozoa</taxon>
        <taxon>Arthropoda</taxon>
        <taxon>Crustacea</taxon>
        <taxon>Branchiopoda</taxon>
        <taxon>Diplostraca</taxon>
        <taxon>Cladocera</taxon>
        <taxon>Anomopoda</taxon>
        <taxon>Daphniidae</taxon>
        <taxon>Daphnia</taxon>
    </lineage>
</organism>
<dbReference type="EMBL" id="CAKKLH010000281">
    <property type="protein sequence ID" value="CAH0107954.1"/>
    <property type="molecule type" value="Genomic_DNA"/>
</dbReference>
<keyword evidence="3" id="KW-1185">Reference proteome</keyword>
<dbReference type="Proteomes" id="UP000789390">
    <property type="component" value="Unassembled WGS sequence"/>
</dbReference>
<dbReference type="GO" id="GO:0042575">
    <property type="term" value="C:DNA polymerase complex"/>
    <property type="evidence" value="ECO:0007669"/>
    <property type="project" value="UniProtKB-ARBA"/>
</dbReference>
<dbReference type="AlphaFoldDB" id="A0A8J2WM07"/>
<dbReference type="PANTHER" id="PTHR37984:SF13">
    <property type="entry name" value="RIBONUCLEASE H"/>
    <property type="match status" value="1"/>
</dbReference>
<dbReference type="InterPro" id="IPR012337">
    <property type="entry name" value="RNaseH-like_sf"/>
</dbReference>
<dbReference type="Gene3D" id="3.30.70.270">
    <property type="match status" value="2"/>
</dbReference>
<dbReference type="InterPro" id="IPR036397">
    <property type="entry name" value="RNaseH_sf"/>
</dbReference>
<evidence type="ECO:0008006" key="4">
    <source>
        <dbReference type="Google" id="ProtNLM"/>
    </source>
</evidence>
<evidence type="ECO:0000256" key="1">
    <source>
        <dbReference type="SAM" id="MobiDB-lite"/>
    </source>
</evidence>
<proteinExistence type="predicted"/>
<feature type="region of interest" description="Disordered" evidence="1">
    <location>
        <begin position="535"/>
        <end position="572"/>
    </location>
</feature>
<accession>A0A8J2WM07</accession>
<evidence type="ECO:0000313" key="3">
    <source>
        <dbReference type="Proteomes" id="UP000789390"/>
    </source>
</evidence>
<dbReference type="OrthoDB" id="6380665at2759"/>
<evidence type="ECO:0000313" key="2">
    <source>
        <dbReference type="EMBL" id="CAH0107954.1"/>
    </source>
</evidence>
<dbReference type="GO" id="GO:0071897">
    <property type="term" value="P:DNA biosynthetic process"/>
    <property type="evidence" value="ECO:0007669"/>
    <property type="project" value="UniProtKB-ARBA"/>
</dbReference>
<dbReference type="Gene3D" id="3.30.420.10">
    <property type="entry name" value="Ribonuclease H-like superfamily/Ribonuclease H"/>
    <property type="match status" value="2"/>
</dbReference>
<comment type="caution">
    <text evidence="2">The sequence shown here is derived from an EMBL/GenBank/DDBJ whole genome shotgun (WGS) entry which is preliminary data.</text>
</comment>
<dbReference type="InterPro" id="IPR043502">
    <property type="entry name" value="DNA/RNA_pol_sf"/>
</dbReference>
<protein>
    <recommendedName>
        <fullName evidence="4">Reverse transcriptase domain-containing protein</fullName>
    </recommendedName>
</protein>
<sequence length="598" mass="67501">MDDLFQDLPYVKCYLDDILIAGRTPEEHWRRVSEVLSRLEAAGVCLQEGRETSPEKVAAVNQAKQPHNLTSLRAFMGLVNYYGVFIPKLATVAAPLHGLMKKDRRWSWGEEEEKAWQKIKKLLSSAKVSPVHLWETVYPDYGSSTIISHYGTEKWNSSSSGGTDAALGADFGILQLSFGISAYHRAWKRGCAVKISHPLKKKKVDGIGGGRSLPRRVRWFLFSEVKKETQLDAELTAVKDRLCFGWKTSDPATILATYYRKRLEHRPVKLRARNYVWWPGIDEQLELLASECPQCLVTRNSPALLEDSKWPTPDAPWERLHADFAGPVDPGRKMLLVLADPSTRWAEICVMDTTTSERTIKAHQTLFARFGIPSTYGLAERFVQTVKKALKKMKNEPGSLQSKLSKFLFNYRNTPHPSTGEPPAVLIIGRLLHSHLDLLRPEADSRSSDVVPVAFKQQQTVMVQDYRPGKRWLRGVIERRIGSFLYLVRVGNQVIKRHVDQILPLRTNAQPEELSNHQHVSSFNAATFDEDIRASEPEAEDTRGGPGVLPLPQQLQRAPETPVQTRRSSRVSKLPAVLASDYAERTVAQPFGDGEQLF</sequence>
<dbReference type="PANTHER" id="PTHR37984">
    <property type="entry name" value="PROTEIN CBG26694"/>
    <property type="match status" value="1"/>
</dbReference>
<name>A0A8J2WM07_9CRUS</name>
<dbReference type="InterPro" id="IPR043128">
    <property type="entry name" value="Rev_trsase/Diguanyl_cyclase"/>
</dbReference>
<dbReference type="GO" id="GO:0003676">
    <property type="term" value="F:nucleic acid binding"/>
    <property type="evidence" value="ECO:0007669"/>
    <property type="project" value="InterPro"/>
</dbReference>
<gene>
    <name evidence="2" type="ORF">DGAL_LOCUS11300</name>
</gene>
<dbReference type="SUPFAM" id="SSF53098">
    <property type="entry name" value="Ribonuclease H-like"/>
    <property type="match status" value="1"/>
</dbReference>
<reference evidence="2" key="1">
    <citation type="submission" date="2021-11" db="EMBL/GenBank/DDBJ databases">
        <authorList>
            <person name="Schell T."/>
        </authorList>
    </citation>
    <scope>NUCLEOTIDE SEQUENCE</scope>
    <source>
        <strain evidence="2">M5</strain>
    </source>
</reference>
<dbReference type="FunFam" id="3.30.70.270:FF:000023">
    <property type="entry name" value="Pol"/>
    <property type="match status" value="1"/>
</dbReference>
<dbReference type="SUPFAM" id="SSF56672">
    <property type="entry name" value="DNA/RNA polymerases"/>
    <property type="match status" value="1"/>
</dbReference>